<accession>A0A2K0U6G8</accession>
<evidence type="ECO:0000256" key="2">
    <source>
        <dbReference type="ARBA" id="ARBA00004613"/>
    </source>
</evidence>
<evidence type="ECO:0000259" key="18">
    <source>
        <dbReference type="PROSITE" id="PS50941"/>
    </source>
</evidence>
<dbReference type="PANTHER" id="PTHR47700">
    <property type="entry name" value="V CHITINASE, PUTATIVE (AFU_ORTHOLOGUE AFUA_6G13720)-RELATED"/>
    <property type="match status" value="1"/>
</dbReference>
<feature type="compositionally biased region" description="Polar residues" evidence="16">
    <location>
        <begin position="126"/>
        <end position="144"/>
    </location>
</feature>
<feature type="chain" id="PRO_5014373066" description="chitinase" evidence="17">
    <location>
        <begin position="21"/>
        <end position="1286"/>
    </location>
</feature>
<gene>
    <name evidence="21" type="ORF">THARTR1_06054</name>
</gene>
<evidence type="ECO:0000256" key="6">
    <source>
        <dbReference type="ARBA" id="ARBA00022669"/>
    </source>
</evidence>
<feature type="domain" description="LysM" evidence="19">
    <location>
        <begin position="359"/>
        <end position="407"/>
    </location>
</feature>
<evidence type="ECO:0000256" key="9">
    <source>
        <dbReference type="ARBA" id="ARBA00023026"/>
    </source>
</evidence>
<dbReference type="InterPro" id="IPR029070">
    <property type="entry name" value="Chitinase_insertion_sf"/>
</dbReference>
<evidence type="ECO:0000256" key="3">
    <source>
        <dbReference type="ARBA" id="ARBA00008682"/>
    </source>
</evidence>
<comment type="similarity">
    <text evidence="3">Belongs to the glycosyl hydrolase 18 family. Chitinase class V subfamily.</text>
</comment>
<keyword evidence="5" id="KW-0964">Secreted</keyword>
<keyword evidence="6 14" id="KW-0147">Chitin-binding</keyword>
<dbReference type="PROSITE" id="PS50941">
    <property type="entry name" value="CHIT_BIND_I_2"/>
    <property type="match status" value="1"/>
</dbReference>
<dbReference type="InterPro" id="IPR053214">
    <property type="entry name" value="LysM12-like"/>
</dbReference>
<keyword evidence="7 15" id="KW-0378">Hydrolase</keyword>
<dbReference type="SUPFAM" id="SSF54106">
    <property type="entry name" value="LysM domain"/>
    <property type="match status" value="2"/>
</dbReference>
<dbReference type="InterPro" id="IPR017853">
    <property type="entry name" value="GH"/>
</dbReference>
<dbReference type="Gene3D" id="3.30.60.10">
    <property type="entry name" value="Endochitinase-like"/>
    <property type="match status" value="1"/>
</dbReference>
<evidence type="ECO:0000256" key="16">
    <source>
        <dbReference type="SAM" id="MobiDB-lite"/>
    </source>
</evidence>
<evidence type="ECO:0000256" key="10">
    <source>
        <dbReference type="ARBA" id="ARBA00023277"/>
    </source>
</evidence>
<feature type="disulfide bond" evidence="14">
    <location>
        <begin position="450"/>
        <end position="464"/>
    </location>
</feature>
<dbReference type="PANTHER" id="PTHR47700:SF2">
    <property type="entry name" value="CHITINASE"/>
    <property type="match status" value="1"/>
</dbReference>
<dbReference type="GO" id="GO:0000272">
    <property type="term" value="P:polysaccharide catabolic process"/>
    <property type="evidence" value="ECO:0007669"/>
    <property type="project" value="UniProtKB-KW"/>
</dbReference>
<feature type="domain" description="Chitin-binding type-1" evidence="18">
    <location>
        <begin position="420"/>
        <end position="490"/>
    </location>
</feature>
<dbReference type="InterPro" id="IPR036779">
    <property type="entry name" value="LysM_dom_sf"/>
</dbReference>
<dbReference type="SUPFAM" id="SSF51445">
    <property type="entry name" value="(Trans)glycosidases"/>
    <property type="match status" value="1"/>
</dbReference>
<keyword evidence="8" id="KW-0146">Chitin degradation</keyword>
<dbReference type="SUPFAM" id="SSF54556">
    <property type="entry name" value="Chitinase insertion domain"/>
    <property type="match status" value="1"/>
</dbReference>
<keyword evidence="14" id="KW-1015">Disulfide bond</keyword>
<evidence type="ECO:0000256" key="8">
    <source>
        <dbReference type="ARBA" id="ARBA00023024"/>
    </source>
</evidence>
<dbReference type="PROSITE" id="PS51910">
    <property type="entry name" value="GH18_2"/>
    <property type="match status" value="1"/>
</dbReference>
<feature type="disulfide bond" evidence="14">
    <location>
        <begin position="484"/>
        <end position="488"/>
    </location>
</feature>
<dbReference type="Gene3D" id="3.10.50.10">
    <property type="match status" value="1"/>
</dbReference>
<dbReference type="Pfam" id="PF00704">
    <property type="entry name" value="Glyco_hydro_18"/>
    <property type="match status" value="1"/>
</dbReference>
<evidence type="ECO:0000256" key="12">
    <source>
        <dbReference type="ARBA" id="ARBA00023326"/>
    </source>
</evidence>
<dbReference type="CDD" id="cd02878">
    <property type="entry name" value="GH18_zymocin_alpha"/>
    <property type="match status" value="1"/>
</dbReference>
<keyword evidence="12" id="KW-0624">Polysaccharide degradation</keyword>
<dbReference type="Gene3D" id="3.20.20.80">
    <property type="entry name" value="Glycosidases"/>
    <property type="match status" value="1"/>
</dbReference>
<dbReference type="GO" id="GO:0006032">
    <property type="term" value="P:chitin catabolic process"/>
    <property type="evidence" value="ECO:0007669"/>
    <property type="project" value="UniProtKB-KW"/>
</dbReference>
<comment type="similarity">
    <text evidence="13">Belongs to the secreted LysM effector family.</text>
</comment>
<dbReference type="SUPFAM" id="SSF57016">
    <property type="entry name" value="Plant lectins/antimicrobial peptides"/>
    <property type="match status" value="1"/>
</dbReference>
<evidence type="ECO:0000256" key="7">
    <source>
        <dbReference type="ARBA" id="ARBA00022801"/>
    </source>
</evidence>
<dbReference type="PROSITE" id="PS01095">
    <property type="entry name" value="GH18_1"/>
    <property type="match status" value="1"/>
</dbReference>
<evidence type="ECO:0000256" key="4">
    <source>
        <dbReference type="ARBA" id="ARBA00012729"/>
    </source>
</evidence>
<comment type="subcellular location">
    <subcellularLocation>
        <location evidence="2">Secreted</location>
    </subcellularLocation>
</comment>
<dbReference type="EMBL" id="MTYI01000080">
    <property type="protein sequence ID" value="PNP53360.1"/>
    <property type="molecule type" value="Genomic_DNA"/>
</dbReference>
<dbReference type="InterPro" id="IPR001002">
    <property type="entry name" value="Chitin-bd_1"/>
</dbReference>
<dbReference type="EC" id="3.2.1.14" evidence="4"/>
<dbReference type="GO" id="GO:0008061">
    <property type="term" value="F:chitin binding"/>
    <property type="evidence" value="ECO:0007669"/>
    <property type="project" value="UniProtKB-UniRule"/>
</dbReference>
<feature type="domain" description="GH18" evidence="20">
    <location>
        <begin position="504"/>
        <end position="869"/>
    </location>
</feature>
<feature type="signal peptide" evidence="17">
    <location>
        <begin position="1"/>
        <end position="20"/>
    </location>
</feature>
<dbReference type="Gene3D" id="3.10.350.10">
    <property type="entry name" value="LysM domain"/>
    <property type="match status" value="2"/>
</dbReference>
<evidence type="ECO:0000256" key="14">
    <source>
        <dbReference type="PROSITE-ProRule" id="PRU00261"/>
    </source>
</evidence>
<feature type="domain" description="LysM" evidence="19">
    <location>
        <begin position="295"/>
        <end position="340"/>
    </location>
</feature>
<dbReference type="InterPro" id="IPR011583">
    <property type="entry name" value="Chitinase_II/V-like_cat"/>
</dbReference>
<dbReference type="SMART" id="SM00270">
    <property type="entry name" value="ChtBD1"/>
    <property type="match status" value="1"/>
</dbReference>
<evidence type="ECO:0000256" key="13">
    <source>
        <dbReference type="ARBA" id="ARBA00044955"/>
    </source>
</evidence>
<comment type="caution">
    <text evidence="21">The sequence shown here is derived from an EMBL/GenBank/DDBJ whole genome shotgun (WGS) entry which is preliminary data.</text>
</comment>
<dbReference type="InterPro" id="IPR001223">
    <property type="entry name" value="Glyco_hydro18_cat"/>
</dbReference>
<name>A0A2K0U6G8_TRIHA</name>
<evidence type="ECO:0000313" key="21">
    <source>
        <dbReference type="EMBL" id="PNP53360.1"/>
    </source>
</evidence>
<keyword evidence="17" id="KW-0732">Signal</keyword>
<feature type="disulfide bond" evidence="14">
    <location>
        <begin position="445"/>
        <end position="457"/>
    </location>
</feature>
<dbReference type="OrthoDB" id="73875at2759"/>
<evidence type="ECO:0000259" key="19">
    <source>
        <dbReference type="PROSITE" id="PS51782"/>
    </source>
</evidence>
<dbReference type="InterPro" id="IPR001579">
    <property type="entry name" value="Glyco_hydro_18_chit_AS"/>
</dbReference>
<organism evidence="21 22">
    <name type="scientific">Trichoderma harzianum</name>
    <name type="common">Hypocrea lixii</name>
    <dbReference type="NCBI Taxonomy" id="5544"/>
    <lineage>
        <taxon>Eukaryota</taxon>
        <taxon>Fungi</taxon>
        <taxon>Dikarya</taxon>
        <taxon>Ascomycota</taxon>
        <taxon>Pezizomycotina</taxon>
        <taxon>Sordariomycetes</taxon>
        <taxon>Hypocreomycetidae</taxon>
        <taxon>Hypocreales</taxon>
        <taxon>Hypocreaceae</taxon>
        <taxon>Trichoderma</taxon>
    </lineage>
</organism>
<evidence type="ECO:0000256" key="11">
    <source>
        <dbReference type="ARBA" id="ARBA00023295"/>
    </source>
</evidence>
<dbReference type="Pfam" id="PF01476">
    <property type="entry name" value="LysM"/>
    <property type="match status" value="2"/>
</dbReference>
<evidence type="ECO:0000313" key="22">
    <source>
        <dbReference type="Proteomes" id="UP000236290"/>
    </source>
</evidence>
<evidence type="ECO:0000259" key="20">
    <source>
        <dbReference type="PROSITE" id="PS51910"/>
    </source>
</evidence>
<dbReference type="PROSITE" id="PS51782">
    <property type="entry name" value="LYSM"/>
    <property type="match status" value="2"/>
</dbReference>
<protein>
    <recommendedName>
        <fullName evidence="4">chitinase</fullName>
        <ecNumber evidence="4">3.2.1.14</ecNumber>
    </recommendedName>
</protein>
<evidence type="ECO:0000256" key="1">
    <source>
        <dbReference type="ARBA" id="ARBA00000822"/>
    </source>
</evidence>
<comment type="catalytic activity">
    <reaction evidence="1">
        <text>Random endo-hydrolysis of N-acetyl-beta-D-glucosaminide (1-&gt;4)-beta-linkages in chitin and chitodextrins.</text>
        <dbReference type="EC" id="3.2.1.14"/>
    </reaction>
</comment>
<evidence type="ECO:0000256" key="15">
    <source>
        <dbReference type="RuleBase" id="RU000489"/>
    </source>
</evidence>
<dbReference type="InterPro" id="IPR036861">
    <property type="entry name" value="Endochitinase-like_sf"/>
</dbReference>
<evidence type="ECO:0000256" key="5">
    <source>
        <dbReference type="ARBA" id="ARBA00022525"/>
    </source>
</evidence>
<dbReference type="SMART" id="SM00636">
    <property type="entry name" value="Glyco_18"/>
    <property type="match status" value="1"/>
</dbReference>
<dbReference type="InterPro" id="IPR018392">
    <property type="entry name" value="LysM"/>
</dbReference>
<dbReference type="CDD" id="cd00035">
    <property type="entry name" value="ChtBD1"/>
    <property type="match status" value="1"/>
</dbReference>
<dbReference type="GO" id="GO:0005576">
    <property type="term" value="C:extracellular region"/>
    <property type="evidence" value="ECO:0007669"/>
    <property type="project" value="UniProtKB-SubCell"/>
</dbReference>
<comment type="caution">
    <text evidence="14">Lacks conserved residue(s) required for the propagation of feature annotation.</text>
</comment>
<reference evidence="21 22" key="1">
    <citation type="submission" date="2017-02" db="EMBL/GenBank/DDBJ databases">
        <title>Genomes of Trichoderma spp. with biocontrol activity.</title>
        <authorList>
            <person name="Gardiner D."/>
            <person name="Kazan K."/>
            <person name="Vos C."/>
            <person name="Harvey P."/>
        </authorList>
    </citation>
    <scope>NUCLEOTIDE SEQUENCE [LARGE SCALE GENOMIC DNA]</scope>
    <source>
        <strain evidence="21 22">Tr1</strain>
    </source>
</reference>
<proteinExistence type="inferred from homology"/>
<evidence type="ECO:0000256" key="17">
    <source>
        <dbReference type="SAM" id="SignalP"/>
    </source>
</evidence>
<sequence length="1286" mass="139234">MRRPFASWAALAQLISLCGAITNTRHGQYADDCPSLCNEAGPNPSNWTYIHHLKELSTCHQPIIFDLNVQTLVDDPQTVLTIRACVSTGQETYNTKSLPPPQIDGSRDGNLTISNSCGGKTIKTSVKPQLGGSVSHSGSGTKPNSADVVSAARHLITFLQKGAQCGTSIMFAKSASAVVGLYAGAEVAQSSVSTMLSSFRDQVQQGSTAYQVCSKDNAALTFGVYAAAFPDLGVAQAAVKSWTNGLCLNGSTPSAAIDMEVLVSTISTNITTAPFHSNSTSVVKPKNLQARADCKTQQVKSGDGCADLATRCGISSSDLAKFNPRSDFCSTLKPNQYYCCTAGTLPDMRPKPNPDGSCHSYKVVADDGCFSISSTFGITQTDIETFNKQTWGWAGCGNLQIGQLICLSKGDPPMPAAVSGTTCGPQVPGTKKPTDGTALADLNPCPLNACCNVWGFCGTTDDFCIPSPADTGAPGTAKPHTNGCISHCGTDVVNNAEGPGPNGFKRIGYYESFSYDRVCLSMHPRSIPADTYTHVHYAFGTVTEDFDVDVSDREDLFQAFTKGNYKKILSFGGWDFSTGSDTFQRFRQATTSANRVTFVTNLVNFMNRKNLDGFDFDWEYPGAPDIPDVPPGSADEGKNYLAFLSLLKSRLPSGKSISIAIPASFWYLQSYPVKDMANYVDYFIYMTYDLHGQWDVDNKWAIPSCEGGNCLRSHVNKTETYNALAMLTKAGVKSKQIVVGVTSYGRSFRMADQKCSGPFCTFLGGKSDSRAYEARCTQTAGYISNAEIIEIINNHGNYSIVQTYIDGDSASNILMYGNPGAVDWVAYMDGELKADRIDWIKTLKFGGSTDWAIDLETFDTDITGKDGSEDGDGDGYADDDEDEFVEGEGDDYACLDDDNPGTLEGISNIIDNFNERCLSYFTLDTLYSMLEDSLSLFSVNSHDYDDKFGYYEEWIKELIDPKLDDYMRFGDGAGNKFFNCHWTAGSRSGSDPCTGVPHFWTLEQTFSIEYELVDEDGFYDDVSATLGIDKSWIAWGDRGKDYDCAANAEDGPMRPGGSGSAPPCRRIFRRRLNVPVKASDDDIVVANPKEMIENSWTNITSLQDSLFATWATIGLDIYRDATVVGTEFDAIVAFAMPVLQLAESIDSMKEIKDIGERAKEEKKRELILKILTFVFMALPFVGEALGPVVGSATALARIAILISEAGNAAVTIADIIKDPASAPFAMLGLIVGATGGGGKLSKTEGLQQASKARSLMKAADLAKFPQRFRDRDSLIQKIAHKAMCGR</sequence>
<dbReference type="Pfam" id="PF00187">
    <property type="entry name" value="Chitin_bind_1"/>
    <property type="match status" value="1"/>
</dbReference>
<keyword evidence="10" id="KW-0119">Carbohydrate metabolism</keyword>
<dbReference type="Proteomes" id="UP000236290">
    <property type="component" value="Unassembled WGS sequence"/>
</dbReference>
<keyword evidence="9" id="KW-0843">Virulence</keyword>
<feature type="region of interest" description="Disordered" evidence="16">
    <location>
        <begin position="126"/>
        <end position="145"/>
    </location>
</feature>
<dbReference type="GO" id="GO:0008843">
    <property type="term" value="F:endochitinase activity"/>
    <property type="evidence" value="ECO:0007669"/>
    <property type="project" value="UniProtKB-EC"/>
</dbReference>
<keyword evidence="11 15" id="KW-0326">Glycosidase</keyword>
<dbReference type="SMART" id="SM00257">
    <property type="entry name" value="LysM"/>
    <property type="match status" value="2"/>
</dbReference>